<dbReference type="AlphaFoldDB" id="A0A2U9IQ12"/>
<gene>
    <name evidence="1" type="ORF">DFR86_11385</name>
</gene>
<dbReference type="Proteomes" id="UP000248410">
    <property type="component" value="Chromosome"/>
</dbReference>
<protein>
    <submittedName>
        <fullName evidence="1">Uncharacterized protein</fullName>
    </submittedName>
</protein>
<dbReference type="KEGG" id="asul:DFR86_11385"/>
<name>A0A2U9IQ12_9CREN</name>
<evidence type="ECO:0000313" key="1">
    <source>
        <dbReference type="EMBL" id="AWR98077.1"/>
    </source>
</evidence>
<organism evidence="1 2">
    <name type="scientific">Acidianus sulfidivorans JP7</name>
    <dbReference type="NCBI Taxonomy" id="619593"/>
    <lineage>
        <taxon>Archaea</taxon>
        <taxon>Thermoproteota</taxon>
        <taxon>Thermoprotei</taxon>
        <taxon>Sulfolobales</taxon>
        <taxon>Sulfolobaceae</taxon>
        <taxon>Acidianus</taxon>
    </lineage>
</organism>
<dbReference type="EMBL" id="CP029288">
    <property type="protein sequence ID" value="AWR98077.1"/>
    <property type="molecule type" value="Genomic_DNA"/>
</dbReference>
<sequence>MKKEKGYIAGDDTFMAFAHFYIKSHGDYSAFPYELIAKIHKIAETMDDNIGKIKNDEEWYQLCLKISQ</sequence>
<reference evidence="1 2" key="1">
    <citation type="submission" date="2018-05" db="EMBL/GenBank/DDBJ databases">
        <title>Complete Genome Sequences of Extremely Thermoacidophilic, Metal-Mobilizing Type-Strain Members of the Archaeal Family Sulfolobaceae: Acidianus brierleyi DSM-1651T, Acidianus sulfidivorans DSM-18786T, Metallosphaera hakonensis DSM-7519T, and Metallosphaera prunae DSM-10039T.</title>
        <authorList>
            <person name="Counts J.A."/>
            <person name="Kelly R.M."/>
        </authorList>
    </citation>
    <scope>NUCLEOTIDE SEQUENCE [LARGE SCALE GENOMIC DNA]</scope>
    <source>
        <strain evidence="1 2">JP7</strain>
    </source>
</reference>
<keyword evidence="2" id="KW-1185">Reference proteome</keyword>
<evidence type="ECO:0000313" key="2">
    <source>
        <dbReference type="Proteomes" id="UP000248410"/>
    </source>
</evidence>
<proteinExistence type="predicted"/>
<accession>A0A2U9IQ12</accession>